<dbReference type="Proteomes" id="UP001209107">
    <property type="component" value="Unassembled WGS sequence"/>
</dbReference>
<comment type="similarity">
    <text evidence="1 2">Belongs to the Iojap/RsfS family.</text>
</comment>
<evidence type="ECO:0000313" key="3">
    <source>
        <dbReference type="EMBL" id="MCW4451799.1"/>
    </source>
</evidence>
<evidence type="ECO:0000313" key="4">
    <source>
        <dbReference type="Proteomes" id="UP001209107"/>
    </source>
</evidence>
<dbReference type="Pfam" id="PF02410">
    <property type="entry name" value="RsfS"/>
    <property type="match status" value="1"/>
</dbReference>
<protein>
    <recommendedName>
        <fullName evidence="2">Ribosomal silencing factor RsfS</fullName>
    </recommendedName>
</protein>
<comment type="subunit">
    <text evidence="2">Interacts with ribosomal protein uL14 (rplN).</text>
</comment>
<reference evidence="3 4" key="1">
    <citation type="submission" date="2022-10" db="EMBL/GenBank/DDBJ databases">
        <title>Kaistella sp. BT-6-1-3.</title>
        <authorList>
            <person name="Ai J."/>
            <person name="Deng Z."/>
        </authorList>
    </citation>
    <scope>NUCLEOTIDE SEQUENCE [LARGE SCALE GENOMIC DNA]</scope>
    <source>
        <strain evidence="3 4">BT6-1-3</strain>
    </source>
</reference>
<dbReference type="RefSeq" id="WP_265143962.1">
    <property type="nucleotide sequence ID" value="NZ_JAPCHZ010000002.1"/>
</dbReference>
<comment type="function">
    <text evidence="2">Functions as a ribosomal silencing factor. Interacts with ribosomal protein uL14 (rplN), blocking formation of intersubunit bridge B8. Prevents association of the 30S and 50S ribosomal subunits and the formation of functional ribosomes, thus repressing translation.</text>
</comment>
<dbReference type="PANTHER" id="PTHR21043">
    <property type="entry name" value="IOJAP SUPERFAMILY ORTHOLOG"/>
    <property type="match status" value="1"/>
</dbReference>
<comment type="subcellular location">
    <subcellularLocation>
        <location evidence="2">Cytoplasm</location>
    </subcellularLocation>
</comment>
<evidence type="ECO:0000256" key="1">
    <source>
        <dbReference type="ARBA" id="ARBA00010574"/>
    </source>
</evidence>
<dbReference type="InterPro" id="IPR043519">
    <property type="entry name" value="NT_sf"/>
</dbReference>
<dbReference type="NCBIfam" id="TIGR00090">
    <property type="entry name" value="rsfS_iojap_ybeB"/>
    <property type="match status" value="1"/>
</dbReference>
<dbReference type="InterPro" id="IPR004394">
    <property type="entry name" value="Iojap/RsfS/C7orf30"/>
</dbReference>
<keyword evidence="4" id="KW-1185">Reference proteome</keyword>
<keyword evidence="2" id="KW-0963">Cytoplasm</keyword>
<dbReference type="Gene3D" id="3.30.460.10">
    <property type="entry name" value="Beta Polymerase, domain 2"/>
    <property type="match status" value="1"/>
</dbReference>
<organism evidence="3 4">
    <name type="scientific">Kaistella yananensis</name>
    <dbReference type="NCBI Taxonomy" id="2989820"/>
    <lineage>
        <taxon>Bacteria</taxon>
        <taxon>Pseudomonadati</taxon>
        <taxon>Bacteroidota</taxon>
        <taxon>Flavobacteriia</taxon>
        <taxon>Flavobacteriales</taxon>
        <taxon>Weeksellaceae</taxon>
        <taxon>Chryseobacterium group</taxon>
        <taxon>Kaistella</taxon>
    </lineage>
</organism>
<accession>A0ABT3JM92</accession>
<name>A0ABT3JM92_9FLAO</name>
<dbReference type="SUPFAM" id="SSF81301">
    <property type="entry name" value="Nucleotidyltransferase"/>
    <property type="match status" value="1"/>
</dbReference>
<keyword evidence="2" id="KW-0810">Translation regulation</keyword>
<evidence type="ECO:0000256" key="2">
    <source>
        <dbReference type="HAMAP-Rule" id="MF_01477"/>
    </source>
</evidence>
<gene>
    <name evidence="2 3" type="primary">rsfS</name>
    <name evidence="3" type="ORF">OK344_06210</name>
</gene>
<dbReference type="HAMAP" id="MF_01477">
    <property type="entry name" value="Iojap_RsfS"/>
    <property type="match status" value="1"/>
</dbReference>
<sequence>MNKITEKQLLTDKIVEAIQDTKGEDIMIFDLSTIENSVAQTFIICTGNSNTQVSAISGNIQKKVRNDLHDRPWHVEGTENSLWVLLDYVSVVVHVFQRETRAYYDIEELWGDAKITKIENQL</sequence>
<proteinExistence type="inferred from homology"/>
<dbReference type="EMBL" id="JAPCHZ010000002">
    <property type="protein sequence ID" value="MCW4451799.1"/>
    <property type="molecule type" value="Genomic_DNA"/>
</dbReference>
<dbReference type="PANTHER" id="PTHR21043:SF0">
    <property type="entry name" value="MITOCHONDRIAL ASSEMBLY OF RIBOSOMAL LARGE SUBUNIT PROTEIN 1"/>
    <property type="match status" value="1"/>
</dbReference>
<keyword evidence="2" id="KW-0678">Repressor</keyword>
<comment type="caution">
    <text evidence="3">The sequence shown here is derived from an EMBL/GenBank/DDBJ whole genome shotgun (WGS) entry which is preliminary data.</text>
</comment>